<dbReference type="GO" id="GO:0003677">
    <property type="term" value="F:DNA binding"/>
    <property type="evidence" value="ECO:0007669"/>
    <property type="project" value="TreeGrafter"/>
</dbReference>
<evidence type="ECO:0000259" key="5">
    <source>
        <dbReference type="PROSITE" id="PS51194"/>
    </source>
</evidence>
<reference evidence="6 7" key="1">
    <citation type="journal article" date="2016" name="PLoS ONE">
        <title>Complete Genome Sequence and Comparative Genomics of a Novel Myxobacterium Myxococcus hansupus.</title>
        <authorList>
            <person name="Sharma G."/>
            <person name="Narwani T."/>
            <person name="Subramanian S."/>
        </authorList>
    </citation>
    <scope>NUCLEOTIDE SEQUENCE [LARGE SCALE GENOMIC DNA]</scope>
    <source>
        <strain evidence="7">mixupus</strain>
    </source>
</reference>
<dbReference type="InterPro" id="IPR001650">
    <property type="entry name" value="Helicase_C-like"/>
</dbReference>
<dbReference type="Pfam" id="PF00270">
    <property type="entry name" value="DEAD"/>
    <property type="match status" value="1"/>
</dbReference>
<dbReference type="GO" id="GO:0005524">
    <property type="term" value="F:ATP binding"/>
    <property type="evidence" value="ECO:0007669"/>
    <property type="project" value="UniProtKB-KW"/>
</dbReference>
<dbReference type="Gene3D" id="3.40.50.300">
    <property type="entry name" value="P-loop containing nucleotide triphosphate hydrolases"/>
    <property type="match status" value="2"/>
</dbReference>
<feature type="domain" description="Helicase ATP-binding" evidence="4">
    <location>
        <begin position="103"/>
        <end position="293"/>
    </location>
</feature>
<feature type="compositionally biased region" description="Low complexity" evidence="3">
    <location>
        <begin position="500"/>
        <end position="512"/>
    </location>
</feature>
<dbReference type="GO" id="GO:0016887">
    <property type="term" value="F:ATP hydrolysis activity"/>
    <property type="evidence" value="ECO:0007669"/>
    <property type="project" value="TreeGrafter"/>
</dbReference>
<dbReference type="InterPro" id="IPR014001">
    <property type="entry name" value="Helicase_ATP-bd"/>
</dbReference>
<feature type="region of interest" description="Disordered" evidence="3">
    <location>
        <begin position="486"/>
        <end position="515"/>
    </location>
</feature>
<dbReference type="PANTHER" id="PTHR47962:SF5">
    <property type="entry name" value="ATP-DEPENDENT HELICASE LHR-RELATED"/>
    <property type="match status" value="1"/>
</dbReference>
<dbReference type="PROSITE" id="PS51192">
    <property type="entry name" value="HELICASE_ATP_BIND_1"/>
    <property type="match status" value="1"/>
</dbReference>
<dbReference type="Proteomes" id="UP000009026">
    <property type="component" value="Chromosome"/>
</dbReference>
<dbReference type="EMBL" id="CP012109">
    <property type="protein sequence ID" value="AKQ68205.1"/>
    <property type="molecule type" value="Genomic_DNA"/>
</dbReference>
<feature type="domain" description="Helicase C-terminal" evidence="5">
    <location>
        <begin position="958"/>
        <end position="1116"/>
    </location>
</feature>
<dbReference type="PANTHER" id="PTHR47962">
    <property type="entry name" value="ATP-DEPENDENT HELICASE LHR-RELATED-RELATED"/>
    <property type="match status" value="1"/>
</dbReference>
<dbReference type="InterPro" id="IPR052511">
    <property type="entry name" value="ATP-dep_Helicase"/>
</dbReference>
<evidence type="ECO:0000259" key="4">
    <source>
        <dbReference type="PROSITE" id="PS51192"/>
    </source>
</evidence>
<accession>A0A0H4X3I6</accession>
<dbReference type="InterPro" id="IPR011545">
    <property type="entry name" value="DEAD/DEAH_box_helicase_dom"/>
</dbReference>
<evidence type="ECO:0000256" key="1">
    <source>
        <dbReference type="ARBA" id="ARBA00022741"/>
    </source>
</evidence>
<keyword evidence="7" id="KW-1185">Reference proteome</keyword>
<dbReference type="PROSITE" id="PS51194">
    <property type="entry name" value="HELICASE_CTER"/>
    <property type="match status" value="1"/>
</dbReference>
<dbReference type="KEGG" id="mym:A176_005117"/>
<dbReference type="SUPFAM" id="SSF52540">
    <property type="entry name" value="P-loop containing nucleoside triphosphate hydrolases"/>
    <property type="match status" value="2"/>
</dbReference>
<dbReference type="InterPro" id="IPR027417">
    <property type="entry name" value="P-loop_NTPase"/>
</dbReference>
<evidence type="ECO:0000313" key="6">
    <source>
        <dbReference type="EMBL" id="AKQ68205.1"/>
    </source>
</evidence>
<dbReference type="SMART" id="SM00487">
    <property type="entry name" value="DEXDc"/>
    <property type="match status" value="1"/>
</dbReference>
<proteinExistence type="predicted"/>
<gene>
    <name evidence="6" type="ORF">A176_005117</name>
</gene>
<evidence type="ECO:0000256" key="3">
    <source>
        <dbReference type="SAM" id="MobiDB-lite"/>
    </source>
</evidence>
<evidence type="ECO:0000313" key="7">
    <source>
        <dbReference type="Proteomes" id="UP000009026"/>
    </source>
</evidence>
<dbReference type="SMART" id="SM00490">
    <property type="entry name" value="HELICc"/>
    <property type="match status" value="1"/>
</dbReference>
<dbReference type="PATRIC" id="fig|1297742.4.peg.5181"/>
<dbReference type="Pfam" id="PF00271">
    <property type="entry name" value="Helicase_C"/>
    <property type="match status" value="1"/>
</dbReference>
<name>A0A0H4X3I6_9BACT</name>
<dbReference type="InterPro" id="IPR018973">
    <property type="entry name" value="MZB"/>
</dbReference>
<sequence>MSNVPTGPVLDIFALRDFVIAEYKHFATSFTTIHAPDIKAQVEAIYAQERYWPEPLIQINPSYKRSIDIRSLVAQGALDPVCAEIFQTKGTPLSLYKHQEQAVALAEAGESYVVTTGTGSGKSLCFFIPIVHRVLTEKKKRGQARTRAIIIYPMNALANSQLEELGKFVGNVAGAPPITFARYTGQEDAEERKRIADNPPDILLTNFMMLELLMTRQEEVDRRVIDNCVGLRFLVLDELHTYRGRQGADVALLVRRVRERLRPEQLQCIGTSATMASEGSIEDKSRVVARVASKLFAAAISESNVIVETLERITDPSASGDSVVPGLAAVIDAGISPAITNAELAKHPLSIWVETRLGVTFSDVDQRWVRARPMTVTEAVTSLAAASGRAEAACRAALRDLLLVSSVPEKDRTRDDQSSARSFFAFKLHQFISGAGHAYATLEAAGQRTVTVDGQQFLPSQPEKRLYPIHFCRECGHEYHPVRLVDDNGQRTSLPRSIDDAPVSAGDDAPSSDGGGDDVEQFGFITIHPLGDADFAFNDRDEDFPETWIEYDAGGNARLKPYYRGARPATLHVAPDGRIGSGTRVWFIPGKFRFCLRCGFTQGGAARDRTRLASLSAEGRSSATTVLVASVLRWMHGAQSGLEVFTRKLLGFTDNRQDAALQAGHFNDFLFVSLIRAGFLGALRAAGNSGLRSDEVGAAQQRALGFDRTAQDVRAEWLQEPVLKGFNLQEAESTLRQVLAYRVWYDQRRGWRYTNPNLEQLGLVRVEYQGLDALAADQDEFANAHPLLKSATADVRANLYRELLDHLRKWMAIKSQVLDATVLEQMVARAHSRIRTPWGFGADEKPRGARWLMIAAPKRKENSLRDMDLIVRGGSRSALGRTLRESRLWNGNGAARNLKSKELDALISDLLRAASAHGLVSEENTPFDQPGWRLNDAAVLFRLGEPNIGPRFSTENAFFRDLYGNLAEMLSARMHPLFGFEAREHTAQVDGERRAVREKRFRYGEKEREELNAEEARLYELGEANRFLPVLFCSPTMELGVDISALNVVHMRNVPPTPANYAQRSGRAGRSGQAALVLTYASSQSPHDQYFFRDPRAMVHGAVKAPLLDLANRDLVDSHLQAVWLSCVEAPLDASIAELLVLAEPQRPLRDDLLAAMREDRVRVRAVESIERVLDLVAEDLTPEMAPWYTGRESYAASITATAVDRFSKAFGRWRDLFAAAEEQRDAARRTMDDYAAPYQEKRAAQVRHAQAIDQLNLLQRGTRSLSSDFYTYRYLATEGFLPGYNFPRLPLMAYVPATTDGRGKQTYLQRPRFLALSEFGPRSLVYHEGRAYRVVRALLSLGQRDASTPDAQLPTKSVRICAHCGAGHFDDQASMCHACGTSLGSADIVNHVYRIENVATQPAERITANDEERQRQGFELQTTFKWAQRDHELDVRNATVVDASGDVARLAYGPGATITRLNKGLRRRADKEVLGFKIDPVSGYWAKNEDEDDNQDPTASPRQWIVPSVQDHKNALLFTPLDTSLNETSIATLQHALLRGIEAVFQLEVGEILAEPMPTRDVRNAFLCYEATEGGAGVLARLVAEPESLATVARRALQVMHFDVPDEGVLPSDAEQLVDQPETACVAACYRCLMSYYNQPDHERIDRRDEGARALLLRLAKARAQSAPTIPPPSFASPGATGDWATEAAACGVPPADAEPLVVGGVKLPLVWRRHYVVALHGEVSPDLVARLDDLGFEVIRFDARSTWSGAFERLVSVLRRTA</sequence>
<dbReference type="Pfam" id="PF09369">
    <property type="entry name" value="MZB"/>
    <property type="match status" value="1"/>
</dbReference>
<dbReference type="GO" id="GO:0004386">
    <property type="term" value="F:helicase activity"/>
    <property type="evidence" value="ECO:0007669"/>
    <property type="project" value="UniProtKB-KW"/>
</dbReference>
<dbReference type="eggNOG" id="COG1201">
    <property type="taxonomic scope" value="Bacteria"/>
</dbReference>
<evidence type="ECO:0000256" key="2">
    <source>
        <dbReference type="ARBA" id="ARBA00022840"/>
    </source>
</evidence>
<keyword evidence="1" id="KW-0547">Nucleotide-binding</keyword>
<organism evidence="6 7">
    <name type="scientific">Pseudomyxococcus hansupus</name>
    <dbReference type="NCBI Taxonomy" id="1297742"/>
    <lineage>
        <taxon>Bacteria</taxon>
        <taxon>Pseudomonadati</taxon>
        <taxon>Myxococcota</taxon>
        <taxon>Myxococcia</taxon>
        <taxon>Myxococcales</taxon>
        <taxon>Cystobacterineae</taxon>
        <taxon>Myxococcaceae</taxon>
        <taxon>Pseudomyxococcus</taxon>
    </lineage>
</organism>
<dbReference type="eggNOG" id="COG1205">
    <property type="taxonomic scope" value="Bacteria"/>
</dbReference>
<keyword evidence="6" id="KW-0347">Helicase</keyword>
<keyword evidence="6" id="KW-0378">Hydrolase</keyword>
<protein>
    <submittedName>
        <fullName evidence="6">Helicase, C-terminal:Type III restriction enzyme</fullName>
    </submittedName>
</protein>
<keyword evidence="2" id="KW-0067">ATP-binding</keyword>
<dbReference type="STRING" id="1297742.A176_005117"/>
<dbReference type="OrthoDB" id="9815222at2"/>
<dbReference type="RefSeq" id="WP_002634540.1">
    <property type="nucleotide sequence ID" value="NZ_CP012109.1"/>
</dbReference>